<dbReference type="InterPro" id="IPR050630">
    <property type="entry name" value="WD_repeat_EMAP"/>
</dbReference>
<evidence type="ECO:0000313" key="6">
    <source>
        <dbReference type="Ensembl" id="ENSECRP00000018419.1"/>
    </source>
</evidence>
<dbReference type="PANTHER" id="PTHR13720">
    <property type="entry name" value="WD-40 REPEAT PROTEIN"/>
    <property type="match status" value="1"/>
</dbReference>
<comment type="subcellular location">
    <subcellularLocation>
        <location evidence="1">Cell projection</location>
        <location evidence="1">Cilium</location>
    </subcellularLocation>
</comment>
<keyword evidence="3" id="KW-0677">Repeat</keyword>
<dbReference type="PANTHER" id="PTHR13720:SF13">
    <property type="entry name" value="CILIA- AND FLAGELLA-ASSOCIATED PROTEIN 251"/>
    <property type="match status" value="1"/>
</dbReference>
<keyword evidence="2" id="KW-0853">WD repeat</keyword>
<reference evidence="6" key="2">
    <citation type="submission" date="2025-08" db="UniProtKB">
        <authorList>
            <consortium name="Ensembl"/>
        </authorList>
    </citation>
    <scope>IDENTIFICATION</scope>
</reference>
<dbReference type="Ensembl" id="ENSECRT00000018790.1">
    <property type="protein sequence ID" value="ENSECRP00000018419.1"/>
    <property type="gene ID" value="ENSECRG00000012314.1"/>
</dbReference>
<evidence type="ECO:0000256" key="3">
    <source>
        <dbReference type="ARBA" id="ARBA00022737"/>
    </source>
</evidence>
<organism evidence="6 7">
    <name type="scientific">Erpetoichthys calabaricus</name>
    <name type="common">Rope fish</name>
    <name type="synonym">Calamoichthys calabaricus</name>
    <dbReference type="NCBI Taxonomy" id="27687"/>
    <lineage>
        <taxon>Eukaryota</taxon>
        <taxon>Metazoa</taxon>
        <taxon>Chordata</taxon>
        <taxon>Craniata</taxon>
        <taxon>Vertebrata</taxon>
        <taxon>Euteleostomi</taxon>
        <taxon>Actinopterygii</taxon>
        <taxon>Polypteriformes</taxon>
        <taxon>Polypteridae</taxon>
        <taxon>Erpetoichthys</taxon>
    </lineage>
</organism>
<reference evidence="6" key="1">
    <citation type="submission" date="2021-06" db="EMBL/GenBank/DDBJ databases">
        <authorList>
            <consortium name="Wellcome Sanger Institute Data Sharing"/>
        </authorList>
    </citation>
    <scope>NUCLEOTIDE SEQUENCE [LARGE SCALE GENOMIC DNA]</scope>
</reference>
<proteinExistence type="predicted"/>
<dbReference type="AlphaFoldDB" id="A0A8C4SLM5"/>
<keyword evidence="4" id="KW-0966">Cell projection</keyword>
<dbReference type="InterPro" id="IPR036322">
    <property type="entry name" value="WD40_repeat_dom_sf"/>
</dbReference>
<reference evidence="6" key="3">
    <citation type="submission" date="2025-09" db="UniProtKB">
        <authorList>
            <consortium name="Ensembl"/>
        </authorList>
    </citation>
    <scope>IDENTIFICATION</scope>
</reference>
<evidence type="ECO:0000256" key="5">
    <source>
        <dbReference type="ARBA" id="ARBA00040994"/>
    </source>
</evidence>
<dbReference type="Gene3D" id="2.130.10.10">
    <property type="entry name" value="YVTN repeat-like/Quinoprotein amine dehydrogenase"/>
    <property type="match status" value="2"/>
</dbReference>
<dbReference type="SUPFAM" id="SSF50978">
    <property type="entry name" value="WD40 repeat-like"/>
    <property type="match status" value="1"/>
</dbReference>
<dbReference type="GO" id="GO:0036126">
    <property type="term" value="C:sperm flagellum"/>
    <property type="evidence" value="ECO:0007669"/>
    <property type="project" value="TreeGrafter"/>
</dbReference>
<evidence type="ECO:0000313" key="7">
    <source>
        <dbReference type="Proteomes" id="UP000694620"/>
    </source>
</evidence>
<sequence>MGHILRVTFTPSLPRIPVQTLFDCHPGEGVEAMAMTPDAKYLVTVSAGAVQFLMLCLAHVSFAPCPSQQTHILFNPSDCMELISNSESQVVFYSWVSCCSFLNKKFNMLKISDTFNKVVGSLSQSIYHFKASQALSATSAGNVVIWDVVHMSAVFKPHNKKAIKLMHLQKEAITVLTLSDSYIVTGDVKGHIKFYDEQLRLINWFSRFNLASIRSICFSTEPPNPLGKEDYLKDCTITCFVFHRNFVVLTAEAKVVHISASGTHMETLLYEHWDTLHAVACHPVYPLVAMGSYCGLLNLWNYKLKKNVCSRIFKNDKEIQSLTFDLQGSLLAVGFVNGAVYILDALTLATECEEPFTFAKGAITHMAFSGDSQYLATADSEVVVTVFKLSPQNGKQCWELLGRHHSHYKTIQDIMFVDDLDSGLPRLLSLGMDQFLVEYDLINSSKDDLRILASDRIEQSAVPYCMTVYPAITKENFILTANDQFKMKLYNSTTKMCRNCNNMWLKSICIRECTISQL</sequence>
<dbReference type="SMART" id="SM00320">
    <property type="entry name" value="WD40"/>
    <property type="match status" value="6"/>
</dbReference>
<dbReference type="InterPro" id="IPR015943">
    <property type="entry name" value="WD40/YVTN_repeat-like_dom_sf"/>
</dbReference>
<accession>A0A8C4SLM5</accession>
<dbReference type="GeneTree" id="ENSGT00390000013370"/>
<name>A0A8C4SLM5_ERPCA</name>
<keyword evidence="7" id="KW-1185">Reference proteome</keyword>
<protein>
    <recommendedName>
        <fullName evidence="5">Cilia- and flagella-associated protein 251</fullName>
    </recommendedName>
</protein>
<dbReference type="InterPro" id="IPR001680">
    <property type="entry name" value="WD40_rpt"/>
</dbReference>
<evidence type="ECO:0000256" key="1">
    <source>
        <dbReference type="ARBA" id="ARBA00004138"/>
    </source>
</evidence>
<evidence type="ECO:0000256" key="4">
    <source>
        <dbReference type="ARBA" id="ARBA00023273"/>
    </source>
</evidence>
<evidence type="ECO:0000256" key="2">
    <source>
        <dbReference type="ARBA" id="ARBA00022574"/>
    </source>
</evidence>
<dbReference type="Proteomes" id="UP000694620">
    <property type="component" value="Chromosome 4"/>
</dbReference>